<feature type="transmembrane region" description="Helical" evidence="1">
    <location>
        <begin position="81"/>
        <end position="101"/>
    </location>
</feature>
<gene>
    <name evidence="3" type="ORF">AVDCRST_MAG31-2444</name>
</gene>
<reference evidence="3" key="1">
    <citation type="submission" date="2020-02" db="EMBL/GenBank/DDBJ databases">
        <authorList>
            <person name="Meier V. D."/>
        </authorList>
    </citation>
    <scope>NUCLEOTIDE SEQUENCE</scope>
    <source>
        <strain evidence="3">AVDCRST_MAG31</strain>
    </source>
</reference>
<sequence>MYEARLEASEEGERPGTWLLIYGSIFPAMVIVIELLTGLCANIFFDPLPTPAHVLLTLAVPAANLALWLTLRGGTLIGARWLMMAGGGAAAIAISYSLIFLPLLPLAVIGIIVGLGLLPFGPVAAAYAAIKQTWGLYWALGERHGRRAWAGVGLGVCAVLLADLPSTATLLALRWADGDPASVSRSVTLMRTLGDKDMLLRLCYESDRRANGLGSALVSLWDGPFGGEFDRGANTTAARELYYRVTGEAFNLRPPPYTRGAWAQANDFQFDEEQGGAQVGGRLRGLGLASSRIDGSISADDALAYVEWTMDFDNSSSQQREARLTLALPPGAVASRATLWVNGEPREAAVASRAKARAAYEQVVVREQRDPLLVTTDGADRLLVQAFPIQPGGELKLRIGMSAPLEIGPDGRMSMALPAITDRNFSIGNGVPHLVWLESKRPLGEKHPRLAVPAPGQVRGELTDRDLASGRARIDAGRAVPGLRHAVLPVDGKLPAKPVTQTISLAPNEPASALMLVVDGSAAGGAAREGLLTALDAIPEGSKIGLIIAADEGAQVSPSPWTREQRSRFERALRSHRFVGGQDNAGALADATALLGRESRGALLWVHGPQPVAFAASTARIEQLGERASSLPRLLLYQVAPGPQRILGGSDWTEAARVVPASGAVADDLARVFAEVLGAGQRLRAVRVAGTSGAAQGSPHIARLWAAEEVQRLNAAGRRDQAIALAAQAGIVTPVSGAVVLETDADYKNNDLAVPAAADVPTVPEPEVWALLLLALLAAAWYWRRYGARTVAA</sequence>
<feature type="transmembrane region" description="Helical" evidence="1">
    <location>
        <begin position="151"/>
        <end position="176"/>
    </location>
</feature>
<keyword evidence="1" id="KW-1133">Transmembrane helix</keyword>
<feature type="domain" description="VIT" evidence="2">
    <location>
        <begin position="272"/>
        <end position="403"/>
    </location>
</feature>
<evidence type="ECO:0000256" key="1">
    <source>
        <dbReference type="SAM" id="Phobius"/>
    </source>
</evidence>
<dbReference type="InterPro" id="IPR013694">
    <property type="entry name" value="VIT"/>
</dbReference>
<protein>
    <recommendedName>
        <fullName evidence="2">VIT domain-containing protein</fullName>
    </recommendedName>
</protein>
<dbReference type="PROSITE" id="PS51468">
    <property type="entry name" value="VIT"/>
    <property type="match status" value="1"/>
</dbReference>
<keyword evidence="1" id="KW-0812">Transmembrane</keyword>
<feature type="transmembrane region" description="Helical" evidence="1">
    <location>
        <begin position="20"/>
        <end position="45"/>
    </location>
</feature>
<feature type="transmembrane region" description="Helical" evidence="1">
    <location>
        <begin position="107"/>
        <end position="130"/>
    </location>
</feature>
<accession>A0A6J4TT80</accession>
<organism evidence="3">
    <name type="scientific">uncultured Sphingomonas sp</name>
    <dbReference type="NCBI Taxonomy" id="158754"/>
    <lineage>
        <taxon>Bacteria</taxon>
        <taxon>Pseudomonadati</taxon>
        <taxon>Pseudomonadota</taxon>
        <taxon>Alphaproteobacteria</taxon>
        <taxon>Sphingomonadales</taxon>
        <taxon>Sphingomonadaceae</taxon>
        <taxon>Sphingomonas</taxon>
        <taxon>environmental samples</taxon>
    </lineage>
</organism>
<keyword evidence="1" id="KW-0472">Membrane</keyword>
<name>A0A6J4TT80_9SPHN</name>
<dbReference type="EMBL" id="CADCWA010000186">
    <property type="protein sequence ID" value="CAA9531599.1"/>
    <property type="molecule type" value="Genomic_DNA"/>
</dbReference>
<dbReference type="Pfam" id="PF08487">
    <property type="entry name" value="VIT"/>
    <property type="match status" value="1"/>
</dbReference>
<dbReference type="RefSeq" id="WP_294170982.1">
    <property type="nucleotide sequence ID" value="NZ_CADCWA010000186.1"/>
</dbReference>
<dbReference type="AlphaFoldDB" id="A0A6J4TT80"/>
<evidence type="ECO:0000259" key="2">
    <source>
        <dbReference type="PROSITE" id="PS51468"/>
    </source>
</evidence>
<proteinExistence type="predicted"/>
<feature type="transmembrane region" description="Helical" evidence="1">
    <location>
        <begin position="51"/>
        <end position="69"/>
    </location>
</feature>
<evidence type="ECO:0000313" key="3">
    <source>
        <dbReference type="EMBL" id="CAA9531599.1"/>
    </source>
</evidence>